<feature type="domain" description="AMP-dependent synthetase/ligase" evidence="3">
    <location>
        <begin position="14"/>
        <end position="357"/>
    </location>
</feature>
<feature type="domain" description="AMP-binding enzyme C-terminal" evidence="4">
    <location>
        <begin position="407"/>
        <end position="482"/>
    </location>
</feature>
<keyword evidence="2 5" id="KW-0436">Ligase</keyword>
<dbReference type="PANTHER" id="PTHR43201">
    <property type="entry name" value="ACYL-COA SYNTHETASE"/>
    <property type="match status" value="1"/>
</dbReference>
<dbReference type="Gene3D" id="3.30.300.30">
    <property type="match status" value="1"/>
</dbReference>
<dbReference type="InterPro" id="IPR042099">
    <property type="entry name" value="ANL_N_sf"/>
</dbReference>
<dbReference type="eggNOG" id="COG0318">
    <property type="taxonomic scope" value="Bacteria"/>
</dbReference>
<evidence type="ECO:0000313" key="6">
    <source>
        <dbReference type="Proteomes" id="UP000002366"/>
    </source>
</evidence>
<dbReference type="AlphaFoldDB" id="D5EGP5"/>
<dbReference type="Proteomes" id="UP000002366">
    <property type="component" value="Chromosome"/>
</dbReference>
<evidence type="ECO:0000256" key="1">
    <source>
        <dbReference type="ARBA" id="ARBA00006432"/>
    </source>
</evidence>
<dbReference type="PROSITE" id="PS00455">
    <property type="entry name" value="AMP_BINDING"/>
    <property type="match status" value="1"/>
</dbReference>
<reference evidence="5 6" key="1">
    <citation type="journal article" date="2010" name="Stand. Genomic Sci.">
        <title>Complete genome sequence of Aminobacterium colombiense type strain (ALA-1).</title>
        <authorList>
            <person name="Chertkov O."/>
            <person name="Sikorski J."/>
            <person name="Brambilla E."/>
            <person name="Lapidus A."/>
            <person name="Copeland A."/>
            <person name="Glavina Del Rio T."/>
            <person name="Nolan M."/>
            <person name="Lucas S."/>
            <person name="Tice H."/>
            <person name="Cheng J.F."/>
            <person name="Han C."/>
            <person name="Detter J.C."/>
            <person name="Bruce D."/>
            <person name="Tapia R."/>
            <person name="Goodwin L."/>
            <person name="Pitluck S."/>
            <person name="Liolios K."/>
            <person name="Ivanova N."/>
            <person name="Mavromatis K."/>
            <person name="Ovchinnikova G."/>
            <person name="Pati A."/>
            <person name="Chen A."/>
            <person name="Palaniappan K."/>
            <person name="Land M."/>
            <person name="Hauser L."/>
            <person name="Chang Y.J."/>
            <person name="Jeffries C.D."/>
            <person name="Spring S."/>
            <person name="Rohde M."/>
            <person name="Goker M."/>
            <person name="Bristow J."/>
            <person name="Eisen J.A."/>
            <person name="Markowitz V."/>
            <person name="Hugenholtz P."/>
            <person name="Kyrpides N.C."/>
            <person name="Klenk H.P."/>
        </authorList>
    </citation>
    <scope>NUCLEOTIDE SEQUENCE [LARGE SCALE GENOMIC DNA]</scope>
    <source>
        <strain evidence="6">DSM 12261 / ALA-1</strain>
    </source>
</reference>
<organism evidence="5 6">
    <name type="scientific">Aminobacterium colombiense (strain DSM 12261 / ALA-1)</name>
    <dbReference type="NCBI Taxonomy" id="572547"/>
    <lineage>
        <taxon>Bacteria</taxon>
        <taxon>Thermotogati</taxon>
        <taxon>Synergistota</taxon>
        <taxon>Synergistia</taxon>
        <taxon>Synergistales</taxon>
        <taxon>Aminobacteriaceae</taxon>
        <taxon>Aminobacterium</taxon>
    </lineage>
</organism>
<dbReference type="InterPro" id="IPR000873">
    <property type="entry name" value="AMP-dep_synth/lig_dom"/>
</dbReference>
<comment type="similarity">
    <text evidence="1">Belongs to the ATP-dependent AMP-binding enzyme family.</text>
</comment>
<evidence type="ECO:0000259" key="4">
    <source>
        <dbReference type="Pfam" id="PF13193"/>
    </source>
</evidence>
<dbReference type="SUPFAM" id="SSF56801">
    <property type="entry name" value="Acetyl-CoA synthetase-like"/>
    <property type="match status" value="1"/>
</dbReference>
<dbReference type="RefSeq" id="WP_013048990.1">
    <property type="nucleotide sequence ID" value="NC_014011.1"/>
</dbReference>
<evidence type="ECO:0000259" key="3">
    <source>
        <dbReference type="Pfam" id="PF00501"/>
    </source>
</evidence>
<dbReference type="InterPro" id="IPR025110">
    <property type="entry name" value="AMP-bd_C"/>
</dbReference>
<keyword evidence="6" id="KW-1185">Reference proteome</keyword>
<proteinExistence type="inferred from homology"/>
<sequence length="496" mass="54889">MVIRLENAIWDRLQEDWDKPVLWWSEEWWTGQKLGELTIECKKKLEDEGFGKGHRLAVMMPNSPMVLALSLAVWSLGGAIVPINTKAGVPTSIGILELVDPFAVVLGAEMEDLEQALTEHSLTWCLSPLDAPFTAIAGRPSLAGKEDLAVIFATSGTTGLPKAVPLSHGNLMHNAQTVFKELTELKEGDILLNVLPNFHSFGFTVAGLMPLICGMKQTVLPSFMPPHKTLETICVSQTNVLIIVPTMLTFLTSSIDHGAPCPKGVKLIVSGGDRLNVQLDKKVKDYFGVGALEGYGLTECSPVVCVNPSYERRKLGTVGPFISGYEWRLTNEAKEDVTLKREGILWVRGASVTSEYFRDPDKSADRFDGDWFNTGDYVRIDNEGYVQILDRVTDIIIVGGFNVYPQEVEAILQTHPAVEQAIVVGIPHQVNGEVPKAFVKKTQGMDLTQREVIEFCKKHLAHYKVPRSVEFMDTFPLSNTGKVLRRLLKKEACTRS</sequence>
<dbReference type="STRING" id="572547.Amico_1611"/>
<dbReference type="GO" id="GO:0031956">
    <property type="term" value="F:medium-chain fatty acid-CoA ligase activity"/>
    <property type="evidence" value="ECO:0007669"/>
    <property type="project" value="TreeGrafter"/>
</dbReference>
<gene>
    <name evidence="5" type="ordered locus">Amico_1611</name>
</gene>
<dbReference type="HOGENOM" id="CLU_000022_59_9_0"/>
<dbReference type="Gene3D" id="3.40.50.12780">
    <property type="entry name" value="N-terminal domain of ligase-like"/>
    <property type="match status" value="1"/>
</dbReference>
<dbReference type="KEGG" id="aco:Amico_1611"/>
<evidence type="ECO:0000256" key="2">
    <source>
        <dbReference type="ARBA" id="ARBA00022598"/>
    </source>
</evidence>
<dbReference type="Pfam" id="PF13193">
    <property type="entry name" value="AMP-binding_C"/>
    <property type="match status" value="1"/>
</dbReference>
<dbReference type="Pfam" id="PF00501">
    <property type="entry name" value="AMP-binding"/>
    <property type="match status" value="1"/>
</dbReference>
<dbReference type="InterPro" id="IPR045851">
    <property type="entry name" value="AMP-bd_C_sf"/>
</dbReference>
<dbReference type="OrthoDB" id="9778383at2"/>
<dbReference type="GO" id="GO:0006631">
    <property type="term" value="P:fatty acid metabolic process"/>
    <property type="evidence" value="ECO:0007669"/>
    <property type="project" value="TreeGrafter"/>
</dbReference>
<accession>D5EGP5</accession>
<dbReference type="InterPro" id="IPR020845">
    <property type="entry name" value="AMP-binding_CS"/>
</dbReference>
<dbReference type="PANTHER" id="PTHR43201:SF5">
    <property type="entry name" value="MEDIUM-CHAIN ACYL-COA LIGASE ACSF2, MITOCHONDRIAL"/>
    <property type="match status" value="1"/>
</dbReference>
<evidence type="ECO:0000313" key="5">
    <source>
        <dbReference type="EMBL" id="ADE57727.1"/>
    </source>
</evidence>
<name>D5EGP5_AMICL</name>
<dbReference type="EMBL" id="CP001997">
    <property type="protein sequence ID" value="ADE57727.1"/>
    <property type="molecule type" value="Genomic_DNA"/>
</dbReference>
<protein>
    <submittedName>
        <fullName evidence="5">AMP-dependent synthetase and ligase</fullName>
    </submittedName>
</protein>
<dbReference type="FunFam" id="3.30.300.30:FF:000008">
    <property type="entry name" value="2,3-dihydroxybenzoate-AMP ligase"/>
    <property type="match status" value="1"/>
</dbReference>